<reference evidence="2 3" key="1">
    <citation type="journal article" date="2002" name="Proc. Natl. Acad. Sci. U.S.A.">
        <title>The genome sequence of the facultative intracellular pathogen Brucella melitensis.</title>
        <authorList>
            <person name="DelVecchio V.G."/>
            <person name="Kapatral V."/>
            <person name="Redkar R.J."/>
            <person name="Patra G."/>
            <person name="Mujer C."/>
            <person name="Los T."/>
            <person name="Ivanova N."/>
            <person name="Anderson I."/>
            <person name="Bhattacharyya A."/>
            <person name="Lykidis A."/>
            <person name="Reznik G."/>
            <person name="Jablonski L."/>
            <person name="Larsen N."/>
            <person name="D'Souza M."/>
            <person name="Bernal A."/>
            <person name="Mazur M."/>
            <person name="Goltsman E."/>
            <person name="Selkov E."/>
            <person name="Elzer P.H."/>
            <person name="Hagius S."/>
            <person name="O'Callaghan D."/>
            <person name="Letesson J.J."/>
            <person name="Haselkorn R."/>
            <person name="Kyrpides N."/>
            <person name="Overbeek R."/>
        </authorList>
    </citation>
    <scope>NUCLEOTIDE SEQUENCE [LARGE SCALE GENOMIC DNA]</scope>
    <source>
        <strain evidence="3">ATCC 23456 / CCUG 17765 / NCTC 10094 / 16M</strain>
    </source>
</reference>
<feature type="compositionally biased region" description="Polar residues" evidence="1">
    <location>
        <begin position="74"/>
        <end position="88"/>
    </location>
</feature>
<dbReference type="EMBL" id="AE008918">
    <property type="protein sequence ID" value="AAL53857.1"/>
    <property type="molecule type" value="Genomic_DNA"/>
</dbReference>
<accession>Q8YCB7</accession>
<evidence type="ECO:0000313" key="3">
    <source>
        <dbReference type="Proteomes" id="UP000000419"/>
    </source>
</evidence>
<evidence type="ECO:0000256" key="1">
    <source>
        <dbReference type="SAM" id="MobiDB-lite"/>
    </source>
</evidence>
<gene>
    <name evidence="2" type="ordered locus">BMEII0615</name>
</gene>
<organism evidence="2 3">
    <name type="scientific">Brucella melitensis biotype 1 (strain ATCC 23456 / CCUG 17765 / NCTC 10094 / 16M)</name>
    <dbReference type="NCBI Taxonomy" id="224914"/>
    <lineage>
        <taxon>Bacteria</taxon>
        <taxon>Pseudomonadati</taxon>
        <taxon>Pseudomonadota</taxon>
        <taxon>Alphaproteobacteria</taxon>
        <taxon>Hyphomicrobiales</taxon>
        <taxon>Brucellaceae</taxon>
        <taxon>Brucella/Ochrobactrum group</taxon>
        <taxon>Brucella</taxon>
    </lineage>
</organism>
<proteinExistence type="predicted"/>
<dbReference type="KEGG" id="bme:BMEII0615"/>
<sequence>MAKDILRNFIQGVFACDAKYYNFPWRVALAKMHASFAIISMVKIQAKAYFATIQDEEKANEHSSESNAVRVPSPRTSRTWRNGRSSPG</sequence>
<name>Q8YCB7_BRUME</name>
<evidence type="ECO:0000313" key="2">
    <source>
        <dbReference type="EMBL" id="AAL53857.1"/>
    </source>
</evidence>
<feature type="region of interest" description="Disordered" evidence="1">
    <location>
        <begin position="58"/>
        <end position="88"/>
    </location>
</feature>
<dbReference type="AlphaFoldDB" id="Q8YCB7"/>
<dbReference type="Proteomes" id="UP000000419">
    <property type="component" value="Chromosome II"/>
</dbReference>
<keyword evidence="3" id="KW-1185">Reference proteome</keyword>
<dbReference type="PIR" id="AF3586">
    <property type="entry name" value="AF3586"/>
</dbReference>
<protein>
    <submittedName>
        <fullName evidence="2">Uncharacterized protein</fullName>
    </submittedName>
</protein>